<gene>
    <name evidence="1" type="ORF">C5N92_04615</name>
</gene>
<dbReference type="OrthoDB" id="5673400at2"/>
<dbReference type="InterPro" id="IPR006487">
    <property type="entry name" value="Phage_lambda_L"/>
</dbReference>
<comment type="caution">
    <text evidence="1">The sequence shown here is derived from an EMBL/GenBank/DDBJ whole genome shotgun (WGS) entry which is preliminary data.</text>
</comment>
<dbReference type="AlphaFoldDB" id="A0A328C1B3"/>
<dbReference type="RefSeq" id="WP_111749694.1">
    <property type="nucleotide sequence ID" value="NZ_PTPX01000009.1"/>
</dbReference>
<dbReference type="GO" id="GO:0030430">
    <property type="term" value="C:host cell cytoplasm"/>
    <property type="evidence" value="ECO:0007669"/>
    <property type="project" value="InterPro"/>
</dbReference>
<name>A0A328C1B3_9PAST</name>
<dbReference type="GO" id="GO:0051536">
    <property type="term" value="F:iron-sulfur cluster binding"/>
    <property type="evidence" value="ECO:0007669"/>
    <property type="project" value="InterPro"/>
</dbReference>
<dbReference type="GO" id="GO:0046718">
    <property type="term" value="P:symbiont entry into host cell"/>
    <property type="evidence" value="ECO:0007669"/>
    <property type="project" value="InterPro"/>
</dbReference>
<dbReference type="NCBIfam" id="TIGR01600">
    <property type="entry name" value="phage_tail_L"/>
    <property type="match status" value="1"/>
</dbReference>
<protein>
    <submittedName>
        <fullName evidence="1">Phage minor tail protein L</fullName>
    </submittedName>
</protein>
<proteinExistence type="predicted"/>
<dbReference type="Proteomes" id="UP000248689">
    <property type="component" value="Unassembled WGS sequence"/>
</dbReference>
<reference evidence="2" key="1">
    <citation type="submission" date="2018-02" db="EMBL/GenBank/DDBJ databases">
        <title>Glaesserella australis sp. nov., isolated from the lungs of pigs.</title>
        <authorList>
            <person name="Turni C."/>
            <person name="Christensen H."/>
        </authorList>
    </citation>
    <scope>NUCLEOTIDE SEQUENCE [LARGE SCALE GENOMIC DNA]</scope>
    <source>
        <strain evidence="2">HS4635</strain>
    </source>
</reference>
<keyword evidence="2" id="KW-1185">Reference proteome</keyword>
<evidence type="ECO:0000313" key="2">
    <source>
        <dbReference type="Proteomes" id="UP000248689"/>
    </source>
</evidence>
<evidence type="ECO:0000313" key="1">
    <source>
        <dbReference type="EMBL" id="RAL19082.1"/>
    </source>
</evidence>
<dbReference type="Pfam" id="PF05100">
    <property type="entry name" value="Phage_tail_L"/>
    <property type="match status" value="1"/>
</dbReference>
<dbReference type="EMBL" id="PTPX01000009">
    <property type="protein sequence ID" value="RAL19082.1"/>
    <property type="molecule type" value="Genomic_DNA"/>
</dbReference>
<accession>A0A328C1B3</accession>
<organism evidence="1 2">
    <name type="scientific">Glaesserella australis</name>
    <dbReference type="NCBI Taxonomy" id="2094024"/>
    <lineage>
        <taxon>Bacteria</taxon>
        <taxon>Pseudomonadati</taxon>
        <taxon>Pseudomonadota</taxon>
        <taxon>Gammaproteobacteria</taxon>
        <taxon>Pasteurellales</taxon>
        <taxon>Pasteurellaceae</taxon>
        <taxon>Glaesserella</taxon>
    </lineage>
</organism>
<sequence>MPSHISPKFQLELAKLEQDALLSLFEVDLRNLTSTLGERGELFRFYAGTNELQQPIVWQGQTYQPFGVKAEGFELSGQGPSNRPTLTVANLNGFITGLSNEFEQCLGAIVRRRQVYAKFLDAVNFKDGNRYSDPQQERVSYYLIEQLSNLTHEIATFTLALPTETDNALINSRTMLVTCGWVYRSSECGYTGTEMFTDKDQPTIDPKNDKCSGCLRACQLRNNTRNYGGFIAVNKLS</sequence>